<keyword evidence="1" id="KW-0472">Membrane</keyword>
<feature type="transmembrane region" description="Helical" evidence="1">
    <location>
        <begin position="6"/>
        <end position="28"/>
    </location>
</feature>
<organism evidence="2 3">
    <name type="scientific">Exophiala sideris</name>
    <dbReference type="NCBI Taxonomy" id="1016849"/>
    <lineage>
        <taxon>Eukaryota</taxon>
        <taxon>Fungi</taxon>
        <taxon>Dikarya</taxon>
        <taxon>Ascomycota</taxon>
        <taxon>Pezizomycotina</taxon>
        <taxon>Eurotiomycetes</taxon>
        <taxon>Chaetothyriomycetidae</taxon>
        <taxon>Chaetothyriales</taxon>
        <taxon>Herpotrichiellaceae</taxon>
        <taxon>Exophiala</taxon>
    </lineage>
</organism>
<evidence type="ECO:0000313" key="2">
    <source>
        <dbReference type="EMBL" id="KAK5065739.1"/>
    </source>
</evidence>
<proteinExistence type="predicted"/>
<reference evidence="2 3" key="1">
    <citation type="submission" date="2023-08" db="EMBL/GenBank/DDBJ databases">
        <title>Black Yeasts Isolated from many extreme environments.</title>
        <authorList>
            <person name="Coleine C."/>
            <person name="Stajich J.E."/>
            <person name="Selbmann L."/>
        </authorList>
    </citation>
    <scope>NUCLEOTIDE SEQUENCE [LARGE SCALE GENOMIC DNA]</scope>
    <source>
        <strain evidence="2 3">CCFEE 6328</strain>
    </source>
</reference>
<sequence length="166" mass="19264">MSYPPYYWASTARINLIAPVINCVFALWHKGIKRQKSQQNTLNIEEEIRAIEGKYHNETLTLITKKDNELKEYTKSTRDELQLFREKTIRNINAHMAATTAKISIQRVEDLKTLQTTIADALHKVKGVTEGAVSDLRKELRVFMVRQQFKVQVVSESTVKRRRASF</sequence>
<keyword evidence="1" id="KW-1133">Transmembrane helix</keyword>
<name>A0ABR0JID6_9EURO</name>
<dbReference type="EMBL" id="JAVRRF010000005">
    <property type="protein sequence ID" value="KAK5065739.1"/>
    <property type="molecule type" value="Genomic_DNA"/>
</dbReference>
<evidence type="ECO:0000256" key="1">
    <source>
        <dbReference type="SAM" id="Phobius"/>
    </source>
</evidence>
<accession>A0ABR0JID6</accession>
<keyword evidence="3" id="KW-1185">Reference proteome</keyword>
<keyword evidence="1" id="KW-0812">Transmembrane</keyword>
<evidence type="ECO:0000313" key="3">
    <source>
        <dbReference type="Proteomes" id="UP001345691"/>
    </source>
</evidence>
<comment type="caution">
    <text evidence="2">The sequence shown here is derived from an EMBL/GenBank/DDBJ whole genome shotgun (WGS) entry which is preliminary data.</text>
</comment>
<protein>
    <submittedName>
        <fullName evidence="2">Uncharacterized protein</fullName>
    </submittedName>
</protein>
<gene>
    <name evidence="2" type="ORF">LTR69_003289</name>
</gene>
<dbReference type="Proteomes" id="UP001345691">
    <property type="component" value="Unassembled WGS sequence"/>
</dbReference>